<dbReference type="PANTHER" id="PTHR30136:SF24">
    <property type="entry name" value="HTH-TYPE TRANSCRIPTIONAL REPRESSOR ALLR"/>
    <property type="match status" value="1"/>
</dbReference>
<dbReference type="SMART" id="SM00346">
    <property type="entry name" value="HTH_ICLR"/>
    <property type="match status" value="1"/>
</dbReference>
<evidence type="ECO:0000256" key="3">
    <source>
        <dbReference type="ARBA" id="ARBA00023163"/>
    </source>
</evidence>
<dbReference type="InterPro" id="IPR050707">
    <property type="entry name" value="HTH_MetabolicPath_Reg"/>
</dbReference>
<dbReference type="Gene3D" id="3.30.450.40">
    <property type="match status" value="1"/>
</dbReference>
<keyword evidence="3" id="KW-0804">Transcription</keyword>
<dbReference type="RefSeq" id="WP_378042896.1">
    <property type="nucleotide sequence ID" value="NZ_JBHLWH010000042.1"/>
</dbReference>
<dbReference type="Pfam" id="PF01614">
    <property type="entry name" value="IclR_C"/>
    <property type="match status" value="1"/>
</dbReference>
<evidence type="ECO:0000259" key="4">
    <source>
        <dbReference type="PROSITE" id="PS51077"/>
    </source>
</evidence>
<evidence type="ECO:0000313" key="7">
    <source>
        <dbReference type="Proteomes" id="UP001589766"/>
    </source>
</evidence>
<dbReference type="SUPFAM" id="SSF46785">
    <property type="entry name" value="Winged helix' DNA-binding domain"/>
    <property type="match status" value="1"/>
</dbReference>
<dbReference type="PROSITE" id="PS51077">
    <property type="entry name" value="HTH_ICLR"/>
    <property type="match status" value="1"/>
</dbReference>
<organism evidence="6 7">
    <name type="scientific">Citricoccus parietis</name>
    <dbReference type="NCBI Taxonomy" id="592307"/>
    <lineage>
        <taxon>Bacteria</taxon>
        <taxon>Bacillati</taxon>
        <taxon>Actinomycetota</taxon>
        <taxon>Actinomycetes</taxon>
        <taxon>Micrococcales</taxon>
        <taxon>Micrococcaceae</taxon>
        <taxon>Citricoccus</taxon>
    </lineage>
</organism>
<dbReference type="InterPro" id="IPR036388">
    <property type="entry name" value="WH-like_DNA-bd_sf"/>
</dbReference>
<dbReference type="EMBL" id="JBHLWH010000042">
    <property type="protein sequence ID" value="MFC0249721.1"/>
    <property type="molecule type" value="Genomic_DNA"/>
</dbReference>
<keyword evidence="2" id="KW-0238">DNA-binding</keyword>
<sequence length="265" mass="29470">MPSTQESHRRSVIGRVSQILSAFDRHQRSMPLTTLAQRAGLPVPTTYRLVTELIHYGLLERDEEKDIRIGMRLWELSTRGNDTLSLRDTALPYLEDLHEHLHLMVSLSVLNHGTVLYLERLAPEDFTVDRAHVAQRHPLHGASSGMVLLAYADPEFQEEFLSRPLPRYTERTVTDPAILRRMLSEVRKKRHSIVAGIGTPGWTGMAVPVFGANNSMVAALSTVAPMGSEDPATAIPALQTAAFGISMALGATPRGRSHPSRRWTE</sequence>
<evidence type="ECO:0000256" key="1">
    <source>
        <dbReference type="ARBA" id="ARBA00023015"/>
    </source>
</evidence>
<dbReference type="Gene3D" id="1.10.10.10">
    <property type="entry name" value="Winged helix-like DNA-binding domain superfamily/Winged helix DNA-binding domain"/>
    <property type="match status" value="1"/>
</dbReference>
<feature type="domain" description="IclR-ED" evidence="5">
    <location>
        <begin position="72"/>
        <end position="251"/>
    </location>
</feature>
<dbReference type="InterPro" id="IPR036390">
    <property type="entry name" value="WH_DNA-bd_sf"/>
</dbReference>
<dbReference type="Pfam" id="PF09339">
    <property type="entry name" value="HTH_IclR"/>
    <property type="match status" value="1"/>
</dbReference>
<dbReference type="InterPro" id="IPR014757">
    <property type="entry name" value="Tscrpt_reg_IclR_C"/>
</dbReference>
<evidence type="ECO:0000256" key="2">
    <source>
        <dbReference type="ARBA" id="ARBA00023125"/>
    </source>
</evidence>
<proteinExistence type="predicted"/>
<protein>
    <submittedName>
        <fullName evidence="6">IclR family transcriptional regulator</fullName>
    </submittedName>
</protein>
<evidence type="ECO:0000259" key="5">
    <source>
        <dbReference type="PROSITE" id="PS51078"/>
    </source>
</evidence>
<dbReference type="PANTHER" id="PTHR30136">
    <property type="entry name" value="HELIX-TURN-HELIX TRANSCRIPTIONAL REGULATOR, ICLR FAMILY"/>
    <property type="match status" value="1"/>
</dbReference>
<feature type="domain" description="HTH iclR-type" evidence="4">
    <location>
        <begin position="10"/>
        <end position="71"/>
    </location>
</feature>
<dbReference type="PROSITE" id="PS51078">
    <property type="entry name" value="ICLR_ED"/>
    <property type="match status" value="1"/>
</dbReference>
<accession>A0ABV6F871</accession>
<gene>
    <name evidence="6" type="ORF">ACFFIO_14545</name>
</gene>
<dbReference type="SUPFAM" id="SSF55781">
    <property type="entry name" value="GAF domain-like"/>
    <property type="match status" value="1"/>
</dbReference>
<name>A0ABV6F871_9MICC</name>
<reference evidence="6 7" key="1">
    <citation type="submission" date="2024-09" db="EMBL/GenBank/DDBJ databases">
        <authorList>
            <person name="Sun Q."/>
            <person name="Mori K."/>
        </authorList>
    </citation>
    <scope>NUCLEOTIDE SEQUENCE [LARGE SCALE GENOMIC DNA]</scope>
    <source>
        <strain evidence="6 7">CCM 7609</strain>
    </source>
</reference>
<keyword evidence="7" id="KW-1185">Reference proteome</keyword>
<keyword evidence="1" id="KW-0805">Transcription regulation</keyword>
<dbReference type="InterPro" id="IPR029016">
    <property type="entry name" value="GAF-like_dom_sf"/>
</dbReference>
<evidence type="ECO:0000313" key="6">
    <source>
        <dbReference type="EMBL" id="MFC0249721.1"/>
    </source>
</evidence>
<dbReference type="InterPro" id="IPR005471">
    <property type="entry name" value="Tscrpt_reg_IclR_N"/>
</dbReference>
<comment type="caution">
    <text evidence="6">The sequence shown here is derived from an EMBL/GenBank/DDBJ whole genome shotgun (WGS) entry which is preliminary data.</text>
</comment>
<dbReference type="Proteomes" id="UP001589766">
    <property type="component" value="Unassembled WGS sequence"/>
</dbReference>